<protein>
    <submittedName>
        <fullName evidence="2">Uncharacterized protein</fullName>
    </submittedName>
</protein>
<feature type="compositionally biased region" description="Low complexity" evidence="1">
    <location>
        <begin position="45"/>
        <end position="64"/>
    </location>
</feature>
<dbReference type="AlphaFoldDB" id="A0A6C0EG03"/>
<accession>A0A6C0EG03</accession>
<dbReference type="EMBL" id="MN738851">
    <property type="protein sequence ID" value="QHT28054.1"/>
    <property type="molecule type" value="Genomic_DNA"/>
</dbReference>
<evidence type="ECO:0000256" key="1">
    <source>
        <dbReference type="SAM" id="MobiDB-lite"/>
    </source>
</evidence>
<evidence type="ECO:0000313" key="2">
    <source>
        <dbReference type="EMBL" id="QHT28054.1"/>
    </source>
</evidence>
<sequence>MTNMREMVFFKVGFNLSCATLISVCLLFSVFRDINNFSFKKDSRSSSSIYTLGSSSPDSCSPLS</sequence>
<name>A0A6C0EG03_9ZZZZ</name>
<organism evidence="2">
    <name type="scientific">viral metagenome</name>
    <dbReference type="NCBI Taxonomy" id="1070528"/>
    <lineage>
        <taxon>unclassified sequences</taxon>
        <taxon>metagenomes</taxon>
        <taxon>organismal metagenomes</taxon>
    </lineage>
</organism>
<proteinExistence type="predicted"/>
<reference evidence="2" key="1">
    <citation type="journal article" date="2020" name="Nature">
        <title>Giant virus diversity and host interactions through global metagenomics.</title>
        <authorList>
            <person name="Schulz F."/>
            <person name="Roux S."/>
            <person name="Paez-Espino D."/>
            <person name="Jungbluth S."/>
            <person name="Walsh D.A."/>
            <person name="Denef V.J."/>
            <person name="McMahon K.D."/>
            <person name="Konstantinidis K.T."/>
            <person name="Eloe-Fadrosh E.A."/>
            <person name="Kyrpides N.C."/>
            <person name="Woyke T."/>
        </authorList>
    </citation>
    <scope>NUCLEOTIDE SEQUENCE</scope>
    <source>
        <strain evidence="2">GVMAG-M-3300001348-25</strain>
    </source>
</reference>
<feature type="region of interest" description="Disordered" evidence="1">
    <location>
        <begin position="44"/>
        <end position="64"/>
    </location>
</feature>